<dbReference type="EMBL" id="BONU01000027">
    <property type="protein sequence ID" value="GIG75131.1"/>
    <property type="molecule type" value="Genomic_DNA"/>
</dbReference>
<comment type="similarity">
    <text evidence="4">Belongs to the methyl-accepting chemotaxis (MCP) protein family.</text>
</comment>
<dbReference type="GO" id="GO:0007165">
    <property type="term" value="P:signal transduction"/>
    <property type="evidence" value="ECO:0007669"/>
    <property type="project" value="InterPro"/>
</dbReference>
<dbReference type="GO" id="GO:0016020">
    <property type="term" value="C:membrane"/>
    <property type="evidence" value="ECO:0007669"/>
    <property type="project" value="InterPro"/>
</dbReference>
<sequence>MVTGAVAACLVAVVALFMLVNSMSNRYDGILTGTVQAGQDARAMQVAFKKQVQEWKDILLRGSDPADLQKYTQQFKAQEATVQDLAARLDTQVTDPNISAEIQKFRDQHSALGGKYQSAYDAFIASKGSDYKAADAAVKGQDRAPTDLIDKIVADLHAQQLRLVADQERQVRQEQVIIVVVGAALIAGLLTGLHFASRGIVRPVVRATSVLSEVAAGNLTVSMDGTYDGEFNAIKESINTAVDDLNTGLARVVAGADRISETSRFVETVGDQLIHSAQVTRASLDAIEQAVRRIDPTVGPPSLAYQLGEVRRALAAMASISDRNVRTAEDARRSTDELRANSDNLQRVVAAYKLKPAPAAERWVTGPIRAIAAVGAKAP</sequence>
<dbReference type="Pfam" id="PF18947">
    <property type="entry name" value="HAMP_2"/>
    <property type="match status" value="1"/>
</dbReference>
<evidence type="ECO:0000256" key="1">
    <source>
        <dbReference type="ARBA" id="ARBA00022500"/>
    </source>
</evidence>
<comment type="caution">
    <text evidence="7">The sequence shown here is derived from an EMBL/GenBank/DDBJ whole genome shotgun (WGS) entry which is preliminary data.</text>
</comment>
<dbReference type="SUPFAM" id="SSF158472">
    <property type="entry name" value="HAMP domain-like"/>
    <property type="match status" value="1"/>
</dbReference>
<evidence type="ECO:0000313" key="7">
    <source>
        <dbReference type="EMBL" id="GIG75131.1"/>
    </source>
</evidence>
<organism evidence="7 8">
    <name type="scientific">Planosporangium flavigriseum</name>
    <dbReference type="NCBI Taxonomy" id="373681"/>
    <lineage>
        <taxon>Bacteria</taxon>
        <taxon>Bacillati</taxon>
        <taxon>Actinomycetota</taxon>
        <taxon>Actinomycetes</taxon>
        <taxon>Micromonosporales</taxon>
        <taxon>Micromonosporaceae</taxon>
        <taxon>Planosporangium</taxon>
    </lineage>
</organism>
<keyword evidence="5" id="KW-0472">Membrane</keyword>
<dbReference type="Proteomes" id="UP000653674">
    <property type="component" value="Unassembled WGS sequence"/>
</dbReference>
<keyword evidence="3 5" id="KW-1133">Transmembrane helix</keyword>
<dbReference type="Gene3D" id="1.10.287.950">
    <property type="entry name" value="Methyl-accepting chemotaxis protein"/>
    <property type="match status" value="1"/>
</dbReference>
<dbReference type="SMART" id="SM00304">
    <property type="entry name" value="HAMP"/>
    <property type="match status" value="1"/>
</dbReference>
<dbReference type="PROSITE" id="PS50885">
    <property type="entry name" value="HAMP"/>
    <property type="match status" value="1"/>
</dbReference>
<evidence type="ECO:0000256" key="5">
    <source>
        <dbReference type="SAM" id="Phobius"/>
    </source>
</evidence>
<dbReference type="InterPro" id="IPR051310">
    <property type="entry name" value="MCP_chemotaxis"/>
</dbReference>
<proteinExistence type="inferred from homology"/>
<keyword evidence="8" id="KW-1185">Reference proteome</keyword>
<evidence type="ECO:0000313" key="8">
    <source>
        <dbReference type="Proteomes" id="UP000653674"/>
    </source>
</evidence>
<dbReference type="AlphaFoldDB" id="A0A8J3PPK1"/>
<evidence type="ECO:0000256" key="3">
    <source>
        <dbReference type="ARBA" id="ARBA00022989"/>
    </source>
</evidence>
<feature type="transmembrane region" description="Helical" evidence="5">
    <location>
        <begin position="176"/>
        <end position="196"/>
    </location>
</feature>
<evidence type="ECO:0000259" key="6">
    <source>
        <dbReference type="PROSITE" id="PS50885"/>
    </source>
</evidence>
<keyword evidence="1" id="KW-0145">Chemotaxis</keyword>
<gene>
    <name evidence="7" type="ORF">Pfl04_35350</name>
</gene>
<accession>A0A8J3PPK1</accession>
<dbReference type="PANTHER" id="PTHR43531:SF11">
    <property type="entry name" value="METHYL-ACCEPTING CHEMOTAXIS PROTEIN 3"/>
    <property type="match status" value="1"/>
</dbReference>
<evidence type="ECO:0000256" key="2">
    <source>
        <dbReference type="ARBA" id="ARBA00022692"/>
    </source>
</evidence>
<protein>
    <recommendedName>
        <fullName evidence="6">HAMP domain-containing protein</fullName>
    </recommendedName>
</protein>
<dbReference type="PANTHER" id="PTHR43531">
    <property type="entry name" value="PROTEIN ICFG"/>
    <property type="match status" value="1"/>
</dbReference>
<keyword evidence="2 5" id="KW-0812">Transmembrane</keyword>
<feature type="domain" description="HAMP" evidence="6">
    <location>
        <begin position="198"/>
        <end position="250"/>
    </location>
</feature>
<dbReference type="InterPro" id="IPR003660">
    <property type="entry name" value="HAMP_dom"/>
</dbReference>
<evidence type="ECO:0000256" key="4">
    <source>
        <dbReference type="ARBA" id="ARBA00029447"/>
    </source>
</evidence>
<name>A0A8J3PPK1_9ACTN</name>
<reference evidence="7" key="1">
    <citation type="submission" date="2021-01" db="EMBL/GenBank/DDBJ databases">
        <title>Whole genome shotgun sequence of Planosporangium flavigriseum NBRC 105377.</title>
        <authorList>
            <person name="Komaki H."/>
            <person name="Tamura T."/>
        </authorList>
    </citation>
    <scope>NUCLEOTIDE SEQUENCE</scope>
    <source>
        <strain evidence="7">NBRC 105377</strain>
    </source>
</reference>
<dbReference type="GO" id="GO:0006935">
    <property type="term" value="P:chemotaxis"/>
    <property type="evidence" value="ECO:0007669"/>
    <property type="project" value="UniProtKB-KW"/>
</dbReference>